<evidence type="ECO:0000313" key="2">
    <source>
        <dbReference type="Proteomes" id="UP001295444"/>
    </source>
</evidence>
<reference evidence="1" key="1">
    <citation type="submission" date="2022-03" db="EMBL/GenBank/DDBJ databases">
        <authorList>
            <person name="Alioto T."/>
            <person name="Alioto T."/>
            <person name="Gomez Garrido J."/>
        </authorList>
    </citation>
    <scope>NUCLEOTIDE SEQUENCE</scope>
</reference>
<dbReference type="EMBL" id="OW240913">
    <property type="protein sequence ID" value="CAH2253325.1"/>
    <property type="molecule type" value="Genomic_DNA"/>
</dbReference>
<dbReference type="InterPro" id="IPR042566">
    <property type="entry name" value="L1_C"/>
</dbReference>
<dbReference type="Proteomes" id="UP001295444">
    <property type="component" value="Chromosome 02"/>
</dbReference>
<accession>A0AAD1RGA5</accession>
<name>A0AAD1RGA5_PELCU</name>
<protein>
    <submittedName>
        <fullName evidence="1">Uncharacterized protein</fullName>
    </submittedName>
</protein>
<evidence type="ECO:0000313" key="1">
    <source>
        <dbReference type="EMBL" id="CAH2253325.1"/>
    </source>
</evidence>
<dbReference type="Gene3D" id="3.30.70.1820">
    <property type="entry name" value="L1 transposable element, RRM domain"/>
    <property type="match status" value="1"/>
</dbReference>
<dbReference type="PANTHER" id="PTHR11505">
    <property type="entry name" value="L1 TRANSPOSABLE ELEMENT-RELATED"/>
    <property type="match status" value="1"/>
</dbReference>
<sequence length="165" mass="19138">MLLVDRIHCIPKPRHLPDSTPRDILLGVHYFHRKEHIQRASRNKVKPHGDYPTVRIFNDLSAATLRQRKDFSYILEAIRAHGLRNRWDFSTKLLITKDGGIITILTPEDDLQKSKAWGIPPPPIEREIQMGGKLSKGPQPRKNKNIRRTLEGLSKYSEHIHDQMC</sequence>
<organism evidence="1 2">
    <name type="scientific">Pelobates cultripes</name>
    <name type="common">Western spadefoot toad</name>
    <dbReference type="NCBI Taxonomy" id="61616"/>
    <lineage>
        <taxon>Eukaryota</taxon>
        <taxon>Metazoa</taxon>
        <taxon>Chordata</taxon>
        <taxon>Craniata</taxon>
        <taxon>Vertebrata</taxon>
        <taxon>Euteleostomi</taxon>
        <taxon>Amphibia</taxon>
        <taxon>Batrachia</taxon>
        <taxon>Anura</taxon>
        <taxon>Pelobatoidea</taxon>
        <taxon>Pelobatidae</taxon>
        <taxon>Pelobates</taxon>
    </lineage>
</organism>
<dbReference type="Gene3D" id="3.30.250.20">
    <property type="entry name" value="L1 transposable element, C-terminal domain"/>
    <property type="match status" value="1"/>
</dbReference>
<proteinExistence type="predicted"/>
<gene>
    <name evidence="1" type="ORF">PECUL_23A006126</name>
</gene>
<keyword evidence="2" id="KW-1185">Reference proteome</keyword>
<dbReference type="AlphaFoldDB" id="A0AAD1RGA5"/>
<dbReference type="InterPro" id="IPR004244">
    <property type="entry name" value="Transposase_22"/>
</dbReference>